<dbReference type="InterPro" id="IPR035909">
    <property type="entry name" value="CheB_C"/>
</dbReference>
<evidence type="ECO:0000256" key="2">
    <source>
        <dbReference type="ARBA" id="ARBA00039140"/>
    </source>
</evidence>
<dbReference type="AlphaFoldDB" id="A0A1T5LB89"/>
<proteinExistence type="predicted"/>
<feature type="active site" evidence="4">
    <location>
        <position position="43"/>
    </location>
</feature>
<keyword evidence="1 4" id="KW-0378">Hydrolase</keyword>
<sequence length="352" mass="37077">MFEGTTNRDIVVIGGSSGATAPLKVLLGHLPAGFPAAVFIAMHVPARGTGILSMVAASVSQLPVQQAEDGMPIEPGNVYLAVPDRHLIVEEGRIRLGNGPRENLARPAIDALFRSAAVAYGPRVIGVILSGMLSDGAAGMEAIKRCGGVAVVQDPSDAIADEMPTNALRATNVDVTAPAARLGDVLSDLTREPAGWPRPAPADIRLEVAIAAGERADSQVMRSIADPVPLSCPSCGGVMSAIRESRPLRFRCQVGHAMNADVLAQQQEGAVDEAMRVAFRLMGERAELVARLAVENRDAGRVAIADAYDIRAREYRRYTDVLREAVMASMVHLPEAGTSPDPAALPPAEYSL</sequence>
<evidence type="ECO:0000313" key="6">
    <source>
        <dbReference type="EMBL" id="SKC73154.1"/>
    </source>
</evidence>
<dbReference type="Gene3D" id="3.40.50.180">
    <property type="entry name" value="Methylesterase CheB, C-terminal domain"/>
    <property type="match status" value="1"/>
</dbReference>
<feature type="domain" description="CheB-type methylesterase" evidence="5">
    <location>
        <begin position="4"/>
        <end position="186"/>
    </location>
</feature>
<dbReference type="Pfam" id="PF01339">
    <property type="entry name" value="CheB_methylest"/>
    <property type="match status" value="1"/>
</dbReference>
<feature type="active site" evidence="4">
    <location>
        <position position="16"/>
    </location>
</feature>
<dbReference type="GO" id="GO:0005737">
    <property type="term" value="C:cytoplasm"/>
    <property type="evidence" value="ECO:0007669"/>
    <property type="project" value="InterPro"/>
</dbReference>
<dbReference type="GO" id="GO:0006935">
    <property type="term" value="P:chemotaxis"/>
    <property type="evidence" value="ECO:0007669"/>
    <property type="project" value="UniProtKB-UniRule"/>
</dbReference>
<dbReference type="RefSeq" id="WP_079724604.1">
    <property type="nucleotide sequence ID" value="NZ_BMCL01000001.1"/>
</dbReference>
<gene>
    <name evidence="6" type="ORF">SAMN06296058_2223</name>
</gene>
<evidence type="ECO:0000313" key="7">
    <source>
        <dbReference type="Proteomes" id="UP000190341"/>
    </source>
</evidence>
<feature type="active site" evidence="4">
    <location>
        <position position="135"/>
    </location>
</feature>
<dbReference type="PROSITE" id="PS50122">
    <property type="entry name" value="CHEB"/>
    <property type="match status" value="1"/>
</dbReference>
<dbReference type="GO" id="GO:0008984">
    <property type="term" value="F:protein-glutamate methylesterase activity"/>
    <property type="evidence" value="ECO:0007669"/>
    <property type="project" value="UniProtKB-EC"/>
</dbReference>
<dbReference type="SUPFAM" id="SSF52738">
    <property type="entry name" value="Methylesterase CheB, C-terminal domain"/>
    <property type="match status" value="1"/>
</dbReference>
<dbReference type="CDD" id="cd16433">
    <property type="entry name" value="CheB"/>
    <property type="match status" value="1"/>
</dbReference>
<evidence type="ECO:0000256" key="4">
    <source>
        <dbReference type="PROSITE-ProRule" id="PRU00050"/>
    </source>
</evidence>
<dbReference type="OrthoDB" id="9791760at2"/>
<dbReference type="Proteomes" id="UP000190341">
    <property type="component" value="Unassembled WGS sequence"/>
</dbReference>
<dbReference type="InterPro" id="IPR000673">
    <property type="entry name" value="Sig_transdc_resp-reg_Me-estase"/>
</dbReference>
<dbReference type="STRING" id="428993.SAMN06296058_2223"/>
<keyword evidence="4" id="KW-0145">Chemotaxis</keyword>
<protein>
    <recommendedName>
        <fullName evidence="2">protein-glutamate methylesterase</fullName>
        <ecNumber evidence="2">3.1.1.61</ecNumber>
    </recommendedName>
</protein>
<name>A0A1T5LB89_9GAMM</name>
<dbReference type="GO" id="GO:0000156">
    <property type="term" value="F:phosphorelay response regulator activity"/>
    <property type="evidence" value="ECO:0007669"/>
    <property type="project" value="InterPro"/>
</dbReference>
<dbReference type="InterPro" id="IPR011247">
    <property type="entry name" value="Chemotax_prot-Glu_Me-esterase"/>
</dbReference>
<dbReference type="PANTHER" id="PTHR42872">
    <property type="entry name" value="PROTEIN-GLUTAMATE METHYLESTERASE/PROTEIN-GLUTAMINE GLUTAMINASE"/>
    <property type="match status" value="1"/>
</dbReference>
<dbReference type="EMBL" id="FUZV01000002">
    <property type="protein sequence ID" value="SKC73154.1"/>
    <property type="molecule type" value="Genomic_DNA"/>
</dbReference>
<dbReference type="PIRSF" id="PIRSF036461">
    <property type="entry name" value="Chmtx_methlestr"/>
    <property type="match status" value="1"/>
</dbReference>
<dbReference type="PANTHER" id="PTHR42872:SF6">
    <property type="entry name" value="PROTEIN-GLUTAMATE METHYLESTERASE_PROTEIN-GLUTAMINE GLUTAMINASE"/>
    <property type="match status" value="1"/>
</dbReference>
<organism evidence="6 7">
    <name type="scientific">Pseudoxanthomonas indica</name>
    <dbReference type="NCBI Taxonomy" id="428993"/>
    <lineage>
        <taxon>Bacteria</taxon>
        <taxon>Pseudomonadati</taxon>
        <taxon>Pseudomonadota</taxon>
        <taxon>Gammaproteobacteria</taxon>
        <taxon>Lysobacterales</taxon>
        <taxon>Lysobacteraceae</taxon>
        <taxon>Pseudoxanthomonas</taxon>
    </lineage>
</organism>
<evidence type="ECO:0000256" key="3">
    <source>
        <dbReference type="ARBA" id="ARBA00048267"/>
    </source>
</evidence>
<evidence type="ECO:0000256" key="1">
    <source>
        <dbReference type="ARBA" id="ARBA00022801"/>
    </source>
</evidence>
<accession>A0A1T5LB89</accession>
<comment type="catalytic activity">
    <reaction evidence="3">
        <text>[protein]-L-glutamate 5-O-methyl ester + H2O = L-glutamyl-[protein] + methanol + H(+)</text>
        <dbReference type="Rhea" id="RHEA:23236"/>
        <dbReference type="Rhea" id="RHEA-COMP:10208"/>
        <dbReference type="Rhea" id="RHEA-COMP:10311"/>
        <dbReference type="ChEBI" id="CHEBI:15377"/>
        <dbReference type="ChEBI" id="CHEBI:15378"/>
        <dbReference type="ChEBI" id="CHEBI:17790"/>
        <dbReference type="ChEBI" id="CHEBI:29973"/>
        <dbReference type="ChEBI" id="CHEBI:82795"/>
        <dbReference type="EC" id="3.1.1.61"/>
    </reaction>
</comment>
<evidence type="ECO:0000259" key="5">
    <source>
        <dbReference type="PROSITE" id="PS50122"/>
    </source>
</evidence>
<reference evidence="6 7" key="1">
    <citation type="submission" date="2017-02" db="EMBL/GenBank/DDBJ databases">
        <authorList>
            <person name="Peterson S.W."/>
        </authorList>
    </citation>
    <scope>NUCLEOTIDE SEQUENCE [LARGE SCALE GENOMIC DNA]</scope>
    <source>
        <strain evidence="6 7">P15</strain>
    </source>
</reference>
<keyword evidence="7" id="KW-1185">Reference proteome</keyword>
<dbReference type="EC" id="3.1.1.61" evidence="2"/>